<evidence type="ECO:0000259" key="5">
    <source>
        <dbReference type="PROSITE" id="PS50931"/>
    </source>
</evidence>
<name>A0A1X7N5S3_9HYPH</name>
<dbReference type="SUPFAM" id="SSF46785">
    <property type="entry name" value="Winged helix' DNA-binding domain"/>
    <property type="match status" value="1"/>
</dbReference>
<dbReference type="GO" id="GO:0000976">
    <property type="term" value="F:transcription cis-regulatory region binding"/>
    <property type="evidence" value="ECO:0007669"/>
    <property type="project" value="TreeGrafter"/>
</dbReference>
<evidence type="ECO:0000256" key="1">
    <source>
        <dbReference type="ARBA" id="ARBA00009437"/>
    </source>
</evidence>
<dbReference type="InterPro" id="IPR036388">
    <property type="entry name" value="WH-like_DNA-bd_sf"/>
</dbReference>
<dbReference type="Gene3D" id="3.40.190.290">
    <property type="match status" value="1"/>
</dbReference>
<keyword evidence="4" id="KW-0804">Transcription</keyword>
<keyword evidence="7" id="KW-1185">Reference proteome</keyword>
<evidence type="ECO:0000256" key="2">
    <source>
        <dbReference type="ARBA" id="ARBA00023015"/>
    </source>
</evidence>
<sequence>MQRLFASQATLHKLEIFCLVCQLQSVTRAAEKIGVAQPVVTAHLRFLEDKLGVRLFAKQGRRIALTEAGERALDWATEIVTRTREFERELGAPAGDLTGSAALAASMTVASYSLPPTLARFSRINPASTVTVSVSNPQGVTDAVRSGACDFGLTILDPRHDIDGLVVERLWEEQFILIAAPDYQGLGAQATAAELATIPFVSAPRNQVRRELEEDALRAYGIVRENIKLEFGHPEAIKQAVRAHAGVAFVMETSVRNELANGQLRHIAVPQIKLGVPTFLVHRRGKSFSRLQRLLMEFLRAELKPTSNGTGEQDDD</sequence>
<dbReference type="EMBL" id="FXBL01000004">
    <property type="protein sequence ID" value="SMH32793.1"/>
    <property type="molecule type" value="Genomic_DNA"/>
</dbReference>
<accession>A0A1X7N5S3</accession>
<dbReference type="InterPro" id="IPR036390">
    <property type="entry name" value="WH_DNA-bd_sf"/>
</dbReference>
<reference evidence="6 7" key="1">
    <citation type="submission" date="2017-04" db="EMBL/GenBank/DDBJ databases">
        <authorList>
            <person name="Afonso C.L."/>
            <person name="Miller P.J."/>
            <person name="Scott M.A."/>
            <person name="Spackman E."/>
            <person name="Goraichik I."/>
            <person name="Dimitrov K.M."/>
            <person name="Suarez D.L."/>
            <person name="Swayne D.E."/>
        </authorList>
    </citation>
    <scope>NUCLEOTIDE SEQUENCE [LARGE SCALE GENOMIC DNA]</scope>
    <source>
        <strain evidence="6 7">B5P</strain>
    </source>
</reference>
<dbReference type="Proteomes" id="UP000193083">
    <property type="component" value="Unassembled WGS sequence"/>
</dbReference>
<feature type="domain" description="HTH lysR-type" evidence="5">
    <location>
        <begin position="10"/>
        <end position="66"/>
    </location>
</feature>
<dbReference type="InterPro" id="IPR005119">
    <property type="entry name" value="LysR_subst-bd"/>
</dbReference>
<dbReference type="PANTHER" id="PTHR30126">
    <property type="entry name" value="HTH-TYPE TRANSCRIPTIONAL REGULATOR"/>
    <property type="match status" value="1"/>
</dbReference>
<evidence type="ECO:0000313" key="7">
    <source>
        <dbReference type="Proteomes" id="UP000193083"/>
    </source>
</evidence>
<gene>
    <name evidence="6" type="ORF">SAMN02982922_1343</name>
</gene>
<proteinExistence type="inferred from homology"/>
<protein>
    <submittedName>
        <fullName evidence="6">Transcriptional regulator, LysR family</fullName>
    </submittedName>
</protein>
<keyword evidence="3" id="KW-0238">DNA-binding</keyword>
<dbReference type="PANTHER" id="PTHR30126:SF39">
    <property type="entry name" value="HTH-TYPE TRANSCRIPTIONAL REGULATOR CYSL"/>
    <property type="match status" value="1"/>
</dbReference>
<dbReference type="Pfam" id="PF00126">
    <property type="entry name" value="HTH_1"/>
    <property type="match status" value="1"/>
</dbReference>
<dbReference type="Pfam" id="PF03466">
    <property type="entry name" value="LysR_substrate"/>
    <property type="match status" value="1"/>
</dbReference>
<dbReference type="SUPFAM" id="SSF53850">
    <property type="entry name" value="Periplasmic binding protein-like II"/>
    <property type="match status" value="1"/>
</dbReference>
<dbReference type="RefSeq" id="WP_176247456.1">
    <property type="nucleotide sequence ID" value="NZ_FXBL01000004.1"/>
</dbReference>
<evidence type="ECO:0000256" key="3">
    <source>
        <dbReference type="ARBA" id="ARBA00023125"/>
    </source>
</evidence>
<dbReference type="PRINTS" id="PR00039">
    <property type="entry name" value="HTHLYSR"/>
</dbReference>
<dbReference type="PROSITE" id="PS50931">
    <property type="entry name" value="HTH_LYSR"/>
    <property type="match status" value="1"/>
</dbReference>
<dbReference type="InterPro" id="IPR000847">
    <property type="entry name" value="LysR_HTH_N"/>
</dbReference>
<dbReference type="AlphaFoldDB" id="A0A1X7N5S3"/>
<keyword evidence="2" id="KW-0805">Transcription regulation</keyword>
<organism evidence="6 7">
    <name type="scientific">Mesorhizobium australicum</name>
    <dbReference type="NCBI Taxonomy" id="536018"/>
    <lineage>
        <taxon>Bacteria</taxon>
        <taxon>Pseudomonadati</taxon>
        <taxon>Pseudomonadota</taxon>
        <taxon>Alphaproteobacteria</taxon>
        <taxon>Hyphomicrobiales</taxon>
        <taxon>Phyllobacteriaceae</taxon>
        <taxon>Mesorhizobium</taxon>
    </lineage>
</organism>
<dbReference type="Gene3D" id="1.10.10.10">
    <property type="entry name" value="Winged helix-like DNA-binding domain superfamily/Winged helix DNA-binding domain"/>
    <property type="match status" value="1"/>
</dbReference>
<dbReference type="GO" id="GO:0003700">
    <property type="term" value="F:DNA-binding transcription factor activity"/>
    <property type="evidence" value="ECO:0007669"/>
    <property type="project" value="InterPro"/>
</dbReference>
<evidence type="ECO:0000256" key="4">
    <source>
        <dbReference type="ARBA" id="ARBA00023163"/>
    </source>
</evidence>
<evidence type="ECO:0000313" key="6">
    <source>
        <dbReference type="EMBL" id="SMH32793.1"/>
    </source>
</evidence>
<comment type="similarity">
    <text evidence="1">Belongs to the LysR transcriptional regulatory family.</text>
</comment>